<feature type="region of interest" description="Disordered" evidence="1">
    <location>
        <begin position="406"/>
        <end position="466"/>
    </location>
</feature>
<reference evidence="2" key="1">
    <citation type="journal article" date="2021" name="IMA Fungus">
        <title>Genomic characterization of three marine fungi, including Emericellopsis atlantica sp. nov. with signatures of a generalist lifestyle and marine biomass degradation.</title>
        <authorList>
            <person name="Hagestad O.C."/>
            <person name="Hou L."/>
            <person name="Andersen J.H."/>
            <person name="Hansen E.H."/>
            <person name="Altermark B."/>
            <person name="Li C."/>
            <person name="Kuhnert E."/>
            <person name="Cox R.J."/>
            <person name="Crous P.W."/>
            <person name="Spatafora J.W."/>
            <person name="Lail K."/>
            <person name="Amirebrahimi M."/>
            <person name="Lipzen A."/>
            <person name="Pangilinan J."/>
            <person name="Andreopoulos W."/>
            <person name="Hayes R.D."/>
            <person name="Ng V."/>
            <person name="Grigoriev I.V."/>
            <person name="Jackson S.A."/>
            <person name="Sutton T.D.S."/>
            <person name="Dobson A.D.W."/>
            <person name="Rama T."/>
        </authorList>
    </citation>
    <scope>NUCLEOTIDE SEQUENCE</scope>
    <source>
        <strain evidence="2">TS7</strain>
    </source>
</reference>
<proteinExistence type="predicted"/>
<dbReference type="RefSeq" id="XP_046121943.1">
    <property type="nucleotide sequence ID" value="XM_046258976.1"/>
</dbReference>
<dbReference type="GeneID" id="70289879"/>
<name>A0A9P7ZTE3_9HYPO</name>
<dbReference type="Proteomes" id="UP000887229">
    <property type="component" value="Unassembled WGS sequence"/>
</dbReference>
<organism evidence="2 3">
    <name type="scientific">Emericellopsis atlantica</name>
    <dbReference type="NCBI Taxonomy" id="2614577"/>
    <lineage>
        <taxon>Eukaryota</taxon>
        <taxon>Fungi</taxon>
        <taxon>Dikarya</taxon>
        <taxon>Ascomycota</taxon>
        <taxon>Pezizomycotina</taxon>
        <taxon>Sordariomycetes</taxon>
        <taxon>Hypocreomycetidae</taxon>
        <taxon>Hypocreales</taxon>
        <taxon>Bionectriaceae</taxon>
        <taxon>Emericellopsis</taxon>
    </lineage>
</organism>
<dbReference type="EMBL" id="MU251244">
    <property type="protein sequence ID" value="KAG9258019.1"/>
    <property type="molecule type" value="Genomic_DNA"/>
</dbReference>
<evidence type="ECO:0000256" key="1">
    <source>
        <dbReference type="SAM" id="MobiDB-lite"/>
    </source>
</evidence>
<protein>
    <recommendedName>
        <fullName evidence="4">Arrestin-like N-terminal domain-containing protein</fullName>
    </recommendedName>
</protein>
<evidence type="ECO:0000313" key="3">
    <source>
        <dbReference type="Proteomes" id="UP000887229"/>
    </source>
</evidence>
<evidence type="ECO:0000313" key="2">
    <source>
        <dbReference type="EMBL" id="KAG9258019.1"/>
    </source>
</evidence>
<dbReference type="AlphaFoldDB" id="A0A9P7ZTE3"/>
<dbReference type="Gene3D" id="2.60.40.640">
    <property type="match status" value="1"/>
</dbReference>
<accession>A0A9P7ZTE3</accession>
<evidence type="ECO:0008006" key="4">
    <source>
        <dbReference type="Google" id="ProtNLM"/>
    </source>
</evidence>
<dbReference type="InterPro" id="IPR014752">
    <property type="entry name" value="Arrestin-like_C"/>
</dbReference>
<dbReference type="OrthoDB" id="2333384at2759"/>
<feature type="compositionally biased region" description="Basic and acidic residues" evidence="1">
    <location>
        <begin position="436"/>
        <end position="456"/>
    </location>
</feature>
<sequence length="466" mass="52311">MPQTLELSSPLLSIHISNGQNSFSPGHTIAGNVVRTSPILTTKTTVKITIHGRAKSHMVVHRVNSSSTYRGRFRLIDHVRHAQTLYEGPVHIPPTGGREEWPFLIRLPTHVDDEVACQNQDTFIPQSNSARRTHVLPPTYNATTINDKDSFVEYYLKATFRGFAQGRWQIDDAILPVRLCARSEGPPLADWGLTRYTTRRSVTTQKLVPGMEDTLLSTSQRLRKFFHTSSVPALWFRAEVDAPTRIQLENPKTVPFRIRVVPEWDKTSEILQNVPQNIRLLRATLKIKQFCEIKCEGTLKTYEDSFFDKISMVLNDPGSAKLREVPFGEELSSLDLGQLANLKVGFNGPMGRPRISTSISPSFMTYNLKVRHSLGWTIALEIGGEECEIRNSRDFPLVVLPPSASRYDVEPDGSPPRSDSWIQPPTGEAPPPSFDEVVKQDQKEVRESLTRLENHGEASGTGPSAR</sequence>
<keyword evidence="3" id="KW-1185">Reference proteome</keyword>
<comment type="caution">
    <text evidence="2">The sequence shown here is derived from an EMBL/GenBank/DDBJ whole genome shotgun (WGS) entry which is preliminary data.</text>
</comment>
<gene>
    <name evidence="2" type="ORF">F5Z01DRAFT_314398</name>
</gene>